<reference evidence="6 7" key="1">
    <citation type="journal article" date="2006" name="Int. J. Syst. Evol. Microbiol.">
        <title>Myroides pelagicus sp. nov., isolated from seawater in Thailand.</title>
        <authorList>
            <person name="Yoon J."/>
            <person name="Maneerat S."/>
            <person name="Kawai F."/>
            <person name="Yokota A."/>
        </authorList>
    </citation>
    <scope>NUCLEOTIDE SEQUENCE [LARGE SCALE GENOMIC DNA]</scope>
    <source>
        <strain evidence="6 7">SM1T</strain>
    </source>
</reference>
<dbReference type="CDD" id="cd16917">
    <property type="entry name" value="HATPase_UhpB-NarQ-NarX-like"/>
    <property type="match status" value="1"/>
</dbReference>
<name>A0A7K1GLX6_9FLAO</name>
<evidence type="ECO:0000313" key="7">
    <source>
        <dbReference type="Proteomes" id="UP000488936"/>
    </source>
</evidence>
<dbReference type="GO" id="GO:0000155">
    <property type="term" value="F:phosphorelay sensor kinase activity"/>
    <property type="evidence" value="ECO:0007669"/>
    <property type="project" value="InterPro"/>
</dbReference>
<feature type="domain" description="Signal transduction histidine kinase subgroup 3 dimerisation and phosphoacceptor" evidence="5">
    <location>
        <begin position="32"/>
        <end position="82"/>
    </location>
</feature>
<comment type="caution">
    <text evidence="6">The sequence shown here is derived from an EMBL/GenBank/DDBJ whole genome shotgun (WGS) entry which is preliminary data.</text>
</comment>
<dbReference type="Gene3D" id="1.20.5.1930">
    <property type="match status" value="1"/>
</dbReference>
<organism evidence="6 7">
    <name type="scientific">Myroides pelagicus</name>
    <dbReference type="NCBI Taxonomy" id="270914"/>
    <lineage>
        <taxon>Bacteria</taxon>
        <taxon>Pseudomonadati</taxon>
        <taxon>Bacteroidota</taxon>
        <taxon>Flavobacteriia</taxon>
        <taxon>Flavobacteriales</taxon>
        <taxon>Flavobacteriaceae</taxon>
        <taxon>Myroides</taxon>
    </lineage>
</organism>
<dbReference type="InterPro" id="IPR050482">
    <property type="entry name" value="Sensor_HK_TwoCompSys"/>
</dbReference>
<dbReference type="SUPFAM" id="SSF55874">
    <property type="entry name" value="ATPase domain of HSP90 chaperone/DNA topoisomerase II/histidine kinase"/>
    <property type="match status" value="1"/>
</dbReference>
<dbReference type="OrthoDB" id="977000at2"/>
<keyword evidence="3" id="KW-0902">Two-component regulatory system</keyword>
<gene>
    <name evidence="6" type="ORF">GJV77_07390</name>
</gene>
<dbReference type="RefSeq" id="WP_155035736.1">
    <property type="nucleotide sequence ID" value="NZ_JBHTIG010000014.1"/>
</dbReference>
<feature type="domain" description="Histidine kinase/HSP90-like ATPase" evidence="4">
    <location>
        <begin position="136"/>
        <end position="218"/>
    </location>
</feature>
<evidence type="ECO:0008006" key="8">
    <source>
        <dbReference type="Google" id="ProtNLM"/>
    </source>
</evidence>
<dbReference type="InterPro" id="IPR036890">
    <property type="entry name" value="HATPase_C_sf"/>
</dbReference>
<dbReference type="InterPro" id="IPR011712">
    <property type="entry name" value="Sig_transdc_His_kin_sub3_dim/P"/>
</dbReference>
<evidence type="ECO:0000256" key="3">
    <source>
        <dbReference type="ARBA" id="ARBA00023012"/>
    </source>
</evidence>
<keyword evidence="7" id="KW-1185">Reference proteome</keyword>
<evidence type="ECO:0000259" key="5">
    <source>
        <dbReference type="Pfam" id="PF07730"/>
    </source>
</evidence>
<dbReference type="InterPro" id="IPR003594">
    <property type="entry name" value="HATPase_dom"/>
</dbReference>
<keyword evidence="2" id="KW-0418">Kinase</keyword>
<protein>
    <recommendedName>
        <fullName evidence="8">Histidine kinase</fullName>
    </recommendedName>
</protein>
<dbReference type="GO" id="GO:0016020">
    <property type="term" value="C:membrane"/>
    <property type="evidence" value="ECO:0007669"/>
    <property type="project" value="InterPro"/>
</dbReference>
<evidence type="ECO:0000313" key="6">
    <source>
        <dbReference type="EMBL" id="MTH29740.1"/>
    </source>
</evidence>
<dbReference type="PANTHER" id="PTHR24421">
    <property type="entry name" value="NITRATE/NITRITE SENSOR PROTEIN NARX-RELATED"/>
    <property type="match status" value="1"/>
</dbReference>
<dbReference type="EMBL" id="WMJY01000013">
    <property type="protein sequence ID" value="MTH29740.1"/>
    <property type="molecule type" value="Genomic_DNA"/>
</dbReference>
<accession>A0A7K1GLX6</accession>
<proteinExistence type="predicted"/>
<dbReference type="GO" id="GO:0046983">
    <property type="term" value="F:protein dimerization activity"/>
    <property type="evidence" value="ECO:0007669"/>
    <property type="project" value="InterPro"/>
</dbReference>
<dbReference type="Proteomes" id="UP000488936">
    <property type="component" value="Unassembled WGS sequence"/>
</dbReference>
<evidence type="ECO:0000256" key="1">
    <source>
        <dbReference type="ARBA" id="ARBA00022679"/>
    </source>
</evidence>
<dbReference type="Pfam" id="PF02518">
    <property type="entry name" value="HATPase_c"/>
    <property type="match status" value="1"/>
</dbReference>
<dbReference type="Gene3D" id="3.30.565.10">
    <property type="entry name" value="Histidine kinase-like ATPase, C-terminal domain"/>
    <property type="match status" value="1"/>
</dbReference>
<evidence type="ECO:0000259" key="4">
    <source>
        <dbReference type="Pfam" id="PF02518"/>
    </source>
</evidence>
<evidence type="ECO:0000256" key="2">
    <source>
        <dbReference type="ARBA" id="ARBA00022777"/>
    </source>
</evidence>
<sequence length="220" mass="25006">MLINSANRQKNEQILNLLIENNAIEHKAIVQERLRISKDLHDSVVNSVFALRFNVQQLQVEDQQMKQSLVNELSNLEATVRGISHSLVKNNIVNNGFEQLLSDLVERQINPHNTKFTLQIDKDLPLSDLSIQQKANIYHILQEALQNVNKHAQANKCEVSIKSYHDQILFKVSDNGKGIQKNQLYKGIGIQNMHERADHIEAELTISSVAGKYTQVSLIV</sequence>
<keyword evidence="1" id="KW-0808">Transferase</keyword>
<dbReference type="Pfam" id="PF07730">
    <property type="entry name" value="HisKA_3"/>
    <property type="match status" value="1"/>
</dbReference>
<dbReference type="AlphaFoldDB" id="A0A7K1GLX6"/>